<accession>A0AA87URW6</accession>
<evidence type="ECO:0000256" key="7">
    <source>
        <dbReference type="SAM" id="Phobius"/>
    </source>
</evidence>
<gene>
    <name evidence="9" type="ORF">ABA31_16890</name>
</gene>
<keyword evidence="3" id="KW-1003">Cell membrane</keyword>
<organism evidence="9 10">
    <name type="scientific">Agrococcus baldri</name>
    <dbReference type="NCBI Taxonomy" id="153730"/>
    <lineage>
        <taxon>Bacteria</taxon>
        <taxon>Bacillati</taxon>
        <taxon>Actinomycetota</taxon>
        <taxon>Actinomycetes</taxon>
        <taxon>Micrococcales</taxon>
        <taxon>Microbacteriaceae</taxon>
        <taxon>Agrococcus</taxon>
    </lineage>
</organism>
<evidence type="ECO:0000259" key="8">
    <source>
        <dbReference type="Pfam" id="PF09335"/>
    </source>
</evidence>
<dbReference type="InterPro" id="IPR051311">
    <property type="entry name" value="DedA_domain"/>
</dbReference>
<keyword evidence="4 7" id="KW-0812">Transmembrane</keyword>
<dbReference type="Proteomes" id="UP000321749">
    <property type="component" value="Unassembled WGS sequence"/>
</dbReference>
<dbReference type="InterPro" id="IPR032816">
    <property type="entry name" value="VTT_dom"/>
</dbReference>
<dbReference type="Pfam" id="PF09335">
    <property type="entry name" value="VTT_dom"/>
    <property type="match status" value="1"/>
</dbReference>
<feature type="transmembrane region" description="Helical" evidence="7">
    <location>
        <begin position="171"/>
        <end position="191"/>
    </location>
</feature>
<keyword evidence="6 7" id="KW-0472">Membrane</keyword>
<dbReference type="PANTHER" id="PTHR42709:SF6">
    <property type="entry name" value="UNDECAPRENYL PHOSPHATE TRANSPORTER A"/>
    <property type="match status" value="1"/>
</dbReference>
<dbReference type="RefSeq" id="WP_318279169.1">
    <property type="nucleotide sequence ID" value="NZ_BJUU01000009.1"/>
</dbReference>
<evidence type="ECO:0000256" key="3">
    <source>
        <dbReference type="ARBA" id="ARBA00022475"/>
    </source>
</evidence>
<feature type="transmembrane region" description="Helical" evidence="7">
    <location>
        <begin position="42"/>
        <end position="72"/>
    </location>
</feature>
<comment type="subcellular location">
    <subcellularLocation>
        <location evidence="1">Cell membrane</location>
        <topology evidence="1">Multi-pass membrane protein</topology>
    </subcellularLocation>
</comment>
<reference evidence="9 10" key="1">
    <citation type="submission" date="2019-07" db="EMBL/GenBank/DDBJ databases">
        <title>Whole genome shotgun sequence of Agrococcus baldri NBRC 103055.</title>
        <authorList>
            <person name="Hosoyama A."/>
            <person name="Uohara A."/>
            <person name="Ohji S."/>
            <person name="Ichikawa N."/>
        </authorList>
    </citation>
    <scope>NUCLEOTIDE SEQUENCE [LARGE SCALE GENOMIC DNA]</scope>
    <source>
        <strain evidence="9 10">NBRC 103055</strain>
    </source>
</reference>
<name>A0AA87URW6_9MICO</name>
<dbReference type="AlphaFoldDB" id="A0AA87URW6"/>
<dbReference type="GO" id="GO:0005886">
    <property type="term" value="C:plasma membrane"/>
    <property type="evidence" value="ECO:0007669"/>
    <property type="project" value="UniProtKB-SubCell"/>
</dbReference>
<evidence type="ECO:0000313" key="10">
    <source>
        <dbReference type="Proteomes" id="UP000321749"/>
    </source>
</evidence>
<evidence type="ECO:0000256" key="2">
    <source>
        <dbReference type="ARBA" id="ARBA00010792"/>
    </source>
</evidence>
<evidence type="ECO:0000256" key="4">
    <source>
        <dbReference type="ARBA" id="ARBA00022692"/>
    </source>
</evidence>
<keyword evidence="5 7" id="KW-1133">Transmembrane helix</keyword>
<comment type="similarity">
    <text evidence="2">Belongs to the DedA family.</text>
</comment>
<evidence type="ECO:0000313" key="9">
    <source>
        <dbReference type="EMBL" id="GEK80338.1"/>
    </source>
</evidence>
<comment type="caution">
    <text evidence="9">The sequence shown here is derived from an EMBL/GenBank/DDBJ whole genome shotgun (WGS) entry which is preliminary data.</text>
</comment>
<feature type="domain" description="VTT" evidence="8">
    <location>
        <begin position="37"/>
        <end position="162"/>
    </location>
</feature>
<evidence type="ECO:0000256" key="6">
    <source>
        <dbReference type="ARBA" id="ARBA00023136"/>
    </source>
</evidence>
<proteinExistence type="inferred from homology"/>
<evidence type="ECO:0000256" key="1">
    <source>
        <dbReference type="ARBA" id="ARBA00004651"/>
    </source>
</evidence>
<keyword evidence="10" id="KW-1185">Reference proteome</keyword>
<protein>
    <recommendedName>
        <fullName evidence="8">VTT domain-containing protein</fullName>
    </recommendedName>
</protein>
<dbReference type="PANTHER" id="PTHR42709">
    <property type="entry name" value="ALKALINE PHOSPHATASE LIKE PROTEIN"/>
    <property type="match status" value="1"/>
</dbReference>
<evidence type="ECO:0000256" key="5">
    <source>
        <dbReference type="ARBA" id="ARBA00022989"/>
    </source>
</evidence>
<sequence>MELLAQLEALMLTALDSPWMLAIVLAACIADAIFPPVPSETVLVAAAAFAASTGELGAVAAIALVAAAGAWIGDNAVFRLGRAVGTDRWRWMRASRTTTAIDAARRGLKRRGTLVILTGRLIPMGRVAVNLAAGATGFPARRFALTSAGAVTLWAAYSVGIGVWFGQWLGHSPLLAAALGVVVAIVLGLVIDRILRRFDVGGATVPIREVEPLPARRG</sequence>
<dbReference type="EMBL" id="BJUU01000009">
    <property type="protein sequence ID" value="GEK80338.1"/>
    <property type="molecule type" value="Genomic_DNA"/>
</dbReference>
<feature type="transmembrane region" description="Helical" evidence="7">
    <location>
        <begin position="143"/>
        <end position="165"/>
    </location>
</feature>